<evidence type="ECO:0000256" key="2">
    <source>
        <dbReference type="ARBA" id="ARBA00023125"/>
    </source>
</evidence>
<dbReference type="InterPro" id="IPR003313">
    <property type="entry name" value="AraC-bd"/>
</dbReference>
<dbReference type="Pfam" id="PF12833">
    <property type="entry name" value="HTH_18"/>
    <property type="match status" value="1"/>
</dbReference>
<dbReference type="PANTHER" id="PTHR43280">
    <property type="entry name" value="ARAC-FAMILY TRANSCRIPTIONAL REGULATOR"/>
    <property type="match status" value="1"/>
</dbReference>
<dbReference type="SUPFAM" id="SSF51215">
    <property type="entry name" value="Regulatory protein AraC"/>
    <property type="match status" value="1"/>
</dbReference>
<keyword evidence="3" id="KW-0804">Transcription</keyword>
<protein>
    <submittedName>
        <fullName evidence="5">AraC family transcriptional regulator</fullName>
    </submittedName>
</protein>
<keyword evidence="6" id="KW-1185">Reference proteome</keyword>
<dbReference type="InterPro" id="IPR009057">
    <property type="entry name" value="Homeodomain-like_sf"/>
</dbReference>
<sequence>MKKSETSPQRFNSLTEAHQALGLPQPQHPLISLLDATAYPVQGASAHGPHVLSFYKIALKTGGAGQLAYGQGHYDFTEGSLLLAAPNQVLGSAQDAGCQGGVVLLVHPDFLLGYPLAKTIKQHGFFSYATNEALHLSDKEKATLMALFGSMEEELGSRLDDLSQEVLLAQLELLLTYAQRFYQRQFLTRRPANRMLLQQVDELLDAYFEAQKPLVQGLPTVQYLADQVHLSSSYLSDMLRSLTGQNAQQHIHHRLIERAKERLTVTSLSVGEIAYELGFEHAQSFSQLFKAKTNTTPLAFRRSFTAKR</sequence>
<geneLocation type="plasmid" evidence="5 6">
    <name>unnamed3</name>
</geneLocation>
<reference evidence="5 6" key="1">
    <citation type="submission" date="2022-03" db="EMBL/GenBank/DDBJ databases">
        <title>Hymenobactersp. isolated from the air.</title>
        <authorList>
            <person name="Won M."/>
            <person name="Kwon S.-W."/>
        </authorList>
    </citation>
    <scope>NUCLEOTIDE SEQUENCE [LARGE SCALE GENOMIC DNA]</scope>
    <source>
        <strain evidence="5 6">KACC 21982</strain>
        <plasmid evidence="5 6">unnamed3</plasmid>
    </source>
</reference>
<dbReference type="Gene3D" id="1.10.10.60">
    <property type="entry name" value="Homeodomain-like"/>
    <property type="match status" value="1"/>
</dbReference>
<dbReference type="SUPFAM" id="SSF46689">
    <property type="entry name" value="Homeodomain-like"/>
    <property type="match status" value="1"/>
</dbReference>
<dbReference type="SMART" id="SM00342">
    <property type="entry name" value="HTH_ARAC"/>
    <property type="match status" value="1"/>
</dbReference>
<dbReference type="Proteomes" id="UP000831113">
    <property type="component" value="Plasmid unnamed3"/>
</dbReference>
<dbReference type="PROSITE" id="PS01124">
    <property type="entry name" value="HTH_ARAC_FAMILY_2"/>
    <property type="match status" value="1"/>
</dbReference>
<organism evidence="5 6">
    <name type="scientific">Hymenobacter tibetensis</name>
    <dbReference type="NCBI Taxonomy" id="497967"/>
    <lineage>
        <taxon>Bacteria</taxon>
        <taxon>Pseudomonadati</taxon>
        <taxon>Bacteroidota</taxon>
        <taxon>Cytophagia</taxon>
        <taxon>Cytophagales</taxon>
        <taxon>Hymenobacteraceae</taxon>
        <taxon>Hymenobacter</taxon>
    </lineage>
</organism>
<evidence type="ECO:0000259" key="4">
    <source>
        <dbReference type="PROSITE" id="PS01124"/>
    </source>
</evidence>
<evidence type="ECO:0000256" key="1">
    <source>
        <dbReference type="ARBA" id="ARBA00023015"/>
    </source>
</evidence>
<keyword evidence="1" id="KW-0805">Transcription regulation</keyword>
<proteinExistence type="predicted"/>
<dbReference type="RefSeq" id="WP_243803295.1">
    <property type="nucleotide sequence ID" value="NZ_CP094672.1"/>
</dbReference>
<dbReference type="InterPro" id="IPR037923">
    <property type="entry name" value="HTH-like"/>
</dbReference>
<dbReference type="EMBL" id="CP094672">
    <property type="protein sequence ID" value="UOG77474.1"/>
    <property type="molecule type" value="Genomic_DNA"/>
</dbReference>
<keyword evidence="2" id="KW-0238">DNA-binding</keyword>
<evidence type="ECO:0000313" key="6">
    <source>
        <dbReference type="Proteomes" id="UP000831113"/>
    </source>
</evidence>
<dbReference type="InterPro" id="IPR018060">
    <property type="entry name" value="HTH_AraC"/>
</dbReference>
<evidence type="ECO:0000313" key="5">
    <source>
        <dbReference type="EMBL" id="UOG77474.1"/>
    </source>
</evidence>
<gene>
    <name evidence="5" type="ORF">MTX78_24320</name>
</gene>
<dbReference type="PANTHER" id="PTHR43280:SF32">
    <property type="entry name" value="TRANSCRIPTIONAL REGULATORY PROTEIN"/>
    <property type="match status" value="1"/>
</dbReference>
<accession>A0ABY4D8F7</accession>
<feature type="domain" description="HTH araC/xylS-type" evidence="4">
    <location>
        <begin position="198"/>
        <end position="303"/>
    </location>
</feature>
<evidence type="ECO:0000256" key="3">
    <source>
        <dbReference type="ARBA" id="ARBA00023163"/>
    </source>
</evidence>
<dbReference type="Pfam" id="PF02311">
    <property type="entry name" value="AraC_binding"/>
    <property type="match status" value="1"/>
</dbReference>
<name>A0ABY4D8F7_9BACT</name>
<keyword evidence="5" id="KW-0614">Plasmid</keyword>